<dbReference type="NCBIfam" id="TIGR01552">
    <property type="entry name" value="phd_fam"/>
    <property type="match status" value="1"/>
</dbReference>
<dbReference type="AlphaFoldDB" id="A0A951PK15"/>
<evidence type="ECO:0000256" key="1">
    <source>
        <dbReference type="ARBA" id="ARBA00009981"/>
    </source>
</evidence>
<evidence type="ECO:0000313" key="3">
    <source>
        <dbReference type="Proteomes" id="UP000753908"/>
    </source>
</evidence>
<dbReference type="Proteomes" id="UP000753908">
    <property type="component" value="Unassembled WGS sequence"/>
</dbReference>
<proteinExistence type="inferred from homology"/>
<accession>A0A951PK15</accession>
<dbReference type="EMBL" id="JAHHIF010000009">
    <property type="protein sequence ID" value="MBW4544564.1"/>
    <property type="molecule type" value="Genomic_DNA"/>
</dbReference>
<organism evidence="2 3">
    <name type="scientific">Symplocastrum torsivum CPER-KK1</name>
    <dbReference type="NCBI Taxonomy" id="450513"/>
    <lineage>
        <taxon>Bacteria</taxon>
        <taxon>Bacillati</taxon>
        <taxon>Cyanobacteriota</taxon>
        <taxon>Cyanophyceae</taxon>
        <taxon>Oscillatoriophycideae</taxon>
        <taxon>Oscillatoriales</taxon>
        <taxon>Microcoleaceae</taxon>
        <taxon>Symplocastrum</taxon>
    </lineage>
</organism>
<sequence>MPTKTVDVREAQMSLKELLSLVVEGTEIVLTEGSTPLARLVPIASPTTPRIAGLHTGAIWTSDDFDEPLPEEFWIGEA</sequence>
<comment type="caution">
    <text evidence="2">The sequence shown here is derived from an EMBL/GenBank/DDBJ whole genome shotgun (WGS) entry which is preliminary data.</text>
</comment>
<name>A0A951PK15_9CYAN</name>
<comment type="similarity">
    <text evidence="1">Belongs to the phD/YefM antitoxin family.</text>
</comment>
<reference evidence="2" key="1">
    <citation type="submission" date="2021-05" db="EMBL/GenBank/DDBJ databases">
        <authorList>
            <person name="Pietrasiak N."/>
            <person name="Ward R."/>
            <person name="Stajich J.E."/>
            <person name="Kurbessoian T."/>
        </authorList>
    </citation>
    <scope>NUCLEOTIDE SEQUENCE</scope>
    <source>
        <strain evidence="2">CPER-KK1</strain>
    </source>
</reference>
<reference evidence="2" key="2">
    <citation type="journal article" date="2022" name="Microbiol. Resour. Announc.">
        <title>Metagenome Sequencing to Explore Phylogenomics of Terrestrial Cyanobacteria.</title>
        <authorList>
            <person name="Ward R.D."/>
            <person name="Stajich J.E."/>
            <person name="Johansen J.R."/>
            <person name="Huntemann M."/>
            <person name="Clum A."/>
            <person name="Foster B."/>
            <person name="Foster B."/>
            <person name="Roux S."/>
            <person name="Palaniappan K."/>
            <person name="Varghese N."/>
            <person name="Mukherjee S."/>
            <person name="Reddy T.B.K."/>
            <person name="Daum C."/>
            <person name="Copeland A."/>
            <person name="Chen I.A."/>
            <person name="Ivanova N.N."/>
            <person name="Kyrpides N.C."/>
            <person name="Shapiro N."/>
            <person name="Eloe-Fadrosh E.A."/>
            <person name="Pietrasiak N."/>
        </authorList>
    </citation>
    <scope>NUCLEOTIDE SEQUENCE</scope>
    <source>
        <strain evidence="2">CPER-KK1</strain>
    </source>
</reference>
<dbReference type="InterPro" id="IPR036165">
    <property type="entry name" value="YefM-like_sf"/>
</dbReference>
<evidence type="ECO:0000313" key="2">
    <source>
        <dbReference type="EMBL" id="MBW4544564.1"/>
    </source>
</evidence>
<protein>
    <submittedName>
        <fullName evidence="2">Type II toxin-antitoxin system prevent-host-death family antitoxin</fullName>
    </submittedName>
</protein>
<dbReference type="SUPFAM" id="SSF143120">
    <property type="entry name" value="YefM-like"/>
    <property type="match status" value="1"/>
</dbReference>
<gene>
    <name evidence="2" type="ORF">KME25_08985</name>
</gene>